<feature type="domain" description="ABC transporter" evidence="3">
    <location>
        <begin position="1"/>
        <end position="143"/>
    </location>
</feature>
<keyword evidence="4" id="KW-0547">Nucleotide-binding</keyword>
<dbReference type="PROSITE" id="PS50893">
    <property type="entry name" value="ABC_TRANSPORTER_2"/>
    <property type="match status" value="1"/>
</dbReference>
<keyword evidence="4" id="KW-0067">ATP-binding</keyword>
<gene>
    <name evidence="4" type="ORF">KC622_02225</name>
</gene>
<dbReference type="Pfam" id="PF00005">
    <property type="entry name" value="ABC_tran"/>
    <property type="match status" value="1"/>
</dbReference>
<dbReference type="InterPro" id="IPR017911">
    <property type="entry name" value="MacB-like_ATP-bd"/>
</dbReference>
<evidence type="ECO:0000256" key="1">
    <source>
        <dbReference type="ARBA" id="ARBA00005417"/>
    </source>
</evidence>
<name>A0A955KVP8_9BACT</name>
<proteinExistence type="inferred from homology"/>
<dbReference type="GO" id="GO:0005524">
    <property type="term" value="F:ATP binding"/>
    <property type="evidence" value="ECO:0007669"/>
    <property type="project" value="UniProtKB-KW"/>
</dbReference>
<dbReference type="GO" id="GO:0016887">
    <property type="term" value="F:ATP hydrolysis activity"/>
    <property type="evidence" value="ECO:0007669"/>
    <property type="project" value="InterPro"/>
</dbReference>
<dbReference type="Proteomes" id="UP000748332">
    <property type="component" value="Unassembled WGS sequence"/>
</dbReference>
<comment type="similarity">
    <text evidence="1">Belongs to the ABC transporter superfamily.</text>
</comment>
<sequence>TQYRAEKMGFVFQSFNLIPVLTAEENVELPLLINGIPAKESRMRARDVLKEVGLGNRFNHKPSELSGGQRQRVTIARALVHKPKVIWADEPTGNLDSKTAEEVLKLLQNINKEHNTTIVMVTHSFEIAEYAEKIVKMDSGMVVR</sequence>
<accession>A0A955KVP8</accession>
<dbReference type="SUPFAM" id="SSF52540">
    <property type="entry name" value="P-loop containing nucleoside triphosphate hydrolases"/>
    <property type="match status" value="1"/>
</dbReference>
<feature type="non-terminal residue" evidence="4">
    <location>
        <position position="1"/>
    </location>
</feature>
<dbReference type="CDD" id="cd03255">
    <property type="entry name" value="ABC_MJ0796_LolCDE_FtsE"/>
    <property type="match status" value="1"/>
</dbReference>
<keyword evidence="2" id="KW-0813">Transport</keyword>
<dbReference type="Gene3D" id="3.40.50.300">
    <property type="entry name" value="P-loop containing nucleotide triphosphate hydrolases"/>
    <property type="match status" value="1"/>
</dbReference>
<dbReference type="PANTHER" id="PTHR42798:SF6">
    <property type="entry name" value="CELL DIVISION ATP-BINDING PROTEIN FTSE"/>
    <property type="match status" value="1"/>
</dbReference>
<evidence type="ECO:0000313" key="5">
    <source>
        <dbReference type="Proteomes" id="UP000748332"/>
    </source>
</evidence>
<dbReference type="PANTHER" id="PTHR42798">
    <property type="entry name" value="LIPOPROTEIN-RELEASING SYSTEM ATP-BINDING PROTEIN LOLD"/>
    <property type="match status" value="1"/>
</dbReference>
<organism evidence="4 5">
    <name type="scientific">Candidatus Dojkabacteria bacterium</name>
    <dbReference type="NCBI Taxonomy" id="2099670"/>
    <lineage>
        <taxon>Bacteria</taxon>
        <taxon>Candidatus Dojkabacteria</taxon>
    </lineage>
</organism>
<evidence type="ECO:0000256" key="2">
    <source>
        <dbReference type="ARBA" id="ARBA00022448"/>
    </source>
</evidence>
<dbReference type="AlphaFoldDB" id="A0A955KVP8"/>
<dbReference type="InterPro" id="IPR003439">
    <property type="entry name" value="ABC_transporter-like_ATP-bd"/>
</dbReference>
<protein>
    <submittedName>
        <fullName evidence="4">ABC transporter ATP-binding protein</fullName>
    </submittedName>
</protein>
<dbReference type="InterPro" id="IPR027417">
    <property type="entry name" value="P-loop_NTPase"/>
</dbReference>
<dbReference type="InterPro" id="IPR017871">
    <property type="entry name" value="ABC_transporter-like_CS"/>
</dbReference>
<dbReference type="EMBL" id="JAGQLM010000090">
    <property type="protein sequence ID" value="MCA9375124.1"/>
    <property type="molecule type" value="Genomic_DNA"/>
</dbReference>
<dbReference type="PROSITE" id="PS00211">
    <property type="entry name" value="ABC_TRANSPORTER_1"/>
    <property type="match status" value="1"/>
</dbReference>
<evidence type="ECO:0000313" key="4">
    <source>
        <dbReference type="EMBL" id="MCA9375124.1"/>
    </source>
</evidence>
<reference evidence="4" key="2">
    <citation type="journal article" date="2021" name="Microbiome">
        <title>Successional dynamics and alternative stable states in a saline activated sludge microbial community over 9 years.</title>
        <authorList>
            <person name="Wang Y."/>
            <person name="Ye J."/>
            <person name="Ju F."/>
            <person name="Liu L."/>
            <person name="Boyd J.A."/>
            <person name="Deng Y."/>
            <person name="Parks D.H."/>
            <person name="Jiang X."/>
            <person name="Yin X."/>
            <person name="Woodcroft B.J."/>
            <person name="Tyson G.W."/>
            <person name="Hugenholtz P."/>
            <person name="Polz M.F."/>
            <person name="Zhang T."/>
        </authorList>
    </citation>
    <scope>NUCLEOTIDE SEQUENCE</scope>
    <source>
        <strain evidence="4">HKST-UBA16</strain>
    </source>
</reference>
<evidence type="ECO:0000259" key="3">
    <source>
        <dbReference type="PROSITE" id="PS50893"/>
    </source>
</evidence>
<comment type="caution">
    <text evidence="4">The sequence shown here is derived from an EMBL/GenBank/DDBJ whole genome shotgun (WGS) entry which is preliminary data.</text>
</comment>
<reference evidence="4" key="1">
    <citation type="submission" date="2020-04" db="EMBL/GenBank/DDBJ databases">
        <authorList>
            <person name="Zhang T."/>
        </authorList>
    </citation>
    <scope>NUCLEOTIDE SEQUENCE</scope>
    <source>
        <strain evidence="4">HKST-UBA16</strain>
    </source>
</reference>